<dbReference type="InterPro" id="IPR016186">
    <property type="entry name" value="C-type_lectin-like/link_sf"/>
</dbReference>
<dbReference type="Pfam" id="PF00059">
    <property type="entry name" value="Lectin_C"/>
    <property type="match status" value="1"/>
</dbReference>
<dbReference type="SUPFAM" id="SSF56436">
    <property type="entry name" value="C-type lectin-like"/>
    <property type="match status" value="1"/>
</dbReference>
<dbReference type="OrthoDB" id="6430060at2759"/>
<feature type="domain" description="C-type lectin" evidence="2">
    <location>
        <begin position="36"/>
        <end position="128"/>
    </location>
</feature>
<dbReference type="SMART" id="SM00034">
    <property type="entry name" value="CLECT"/>
    <property type="match status" value="1"/>
</dbReference>
<feature type="compositionally biased region" description="Polar residues" evidence="1">
    <location>
        <begin position="1"/>
        <end position="11"/>
    </location>
</feature>
<reference evidence="3" key="1">
    <citation type="submission" date="2025-08" db="UniProtKB">
        <authorList>
            <consortium name="RefSeq"/>
        </authorList>
    </citation>
    <scope>IDENTIFICATION</scope>
</reference>
<feature type="region of interest" description="Disordered" evidence="1">
    <location>
        <begin position="1"/>
        <end position="29"/>
    </location>
</feature>
<dbReference type="InterPro" id="IPR001304">
    <property type="entry name" value="C-type_lectin-like"/>
</dbReference>
<dbReference type="RefSeq" id="XP_016973808.1">
    <property type="nucleotide sequence ID" value="XM_017118319.1"/>
</dbReference>
<evidence type="ECO:0000256" key="1">
    <source>
        <dbReference type="SAM" id="MobiDB-lite"/>
    </source>
</evidence>
<dbReference type="Gene3D" id="3.10.100.10">
    <property type="entry name" value="Mannose-Binding Protein A, subunit A"/>
    <property type="match status" value="1"/>
</dbReference>
<evidence type="ECO:0000313" key="3">
    <source>
        <dbReference type="RefSeq" id="XP_016973808.1"/>
    </source>
</evidence>
<proteinExistence type="predicted"/>
<accession>A0A6P4EFK9</accession>
<dbReference type="CDD" id="cd00037">
    <property type="entry name" value="CLECT"/>
    <property type="match status" value="1"/>
</dbReference>
<evidence type="ECO:0000259" key="2">
    <source>
        <dbReference type="PROSITE" id="PS50041"/>
    </source>
</evidence>
<dbReference type="InterPro" id="IPR016187">
    <property type="entry name" value="CTDL_fold"/>
</dbReference>
<sequence>MMLDQSIYSSTVKEETQLPPEQETPKKVIPPNFKQIGTKFYYIERSQTVNWYAAQNTCLQMGGHLASISTKEELNALADTTTNYWVDINSLAKEKEYMSSTSGARSAFLEWSSGYPTSEESNRCIFIS</sequence>
<protein>
    <submittedName>
        <fullName evidence="3">Accessory gland protein Acp29AB-like</fullName>
    </submittedName>
</protein>
<feature type="non-terminal residue" evidence="3">
    <location>
        <position position="128"/>
    </location>
</feature>
<organism evidence="3">
    <name type="scientific">Drosophila rhopaloa</name>
    <name type="common">Fruit fly</name>
    <dbReference type="NCBI Taxonomy" id="1041015"/>
    <lineage>
        <taxon>Eukaryota</taxon>
        <taxon>Metazoa</taxon>
        <taxon>Ecdysozoa</taxon>
        <taxon>Arthropoda</taxon>
        <taxon>Hexapoda</taxon>
        <taxon>Insecta</taxon>
        <taxon>Pterygota</taxon>
        <taxon>Neoptera</taxon>
        <taxon>Endopterygota</taxon>
        <taxon>Diptera</taxon>
        <taxon>Brachycera</taxon>
        <taxon>Muscomorpha</taxon>
        <taxon>Ephydroidea</taxon>
        <taxon>Drosophilidae</taxon>
        <taxon>Drosophila</taxon>
        <taxon>Sophophora</taxon>
    </lineage>
</organism>
<name>A0A6P4EFK9_DRORH</name>
<dbReference type="PROSITE" id="PS50041">
    <property type="entry name" value="C_TYPE_LECTIN_2"/>
    <property type="match status" value="1"/>
</dbReference>
<gene>
    <name evidence="3" type="primary">LOC108040732</name>
</gene>
<dbReference type="AlphaFoldDB" id="A0A6P4EFK9"/>